<sequence>MSDGATPPIVSTLVVPTATNDPTLQSTETTFPPPTFIGPTLPAIVITGTRNEEDIEMTPPNVLNPRQDEDIDMPHPNVLNPRQDEDIDMPHPASNSQDEEINLGATGPELPGNTHARRNPDVPIIPSRVRYRKPKEKNLAQLTRVRRQMRANKAQALADDIRDIRQAVENMLPEVAAKHSVTVKALRQRIYNGAGLKTKRNLSTYNAKVCCVMETLNEGLELGTRYTMKDAKAMIKADPSLMEDIEPEFLEQMIARLEAQRVLTRTGLRGDNKAAAIDAQRTLAVLGELVTALYRRTGILGFCFFTRGNYNDITTPLSIESGDALKFCSEVLNREPELITAALELWSMQRSSGAITAPSTEKMRALGAAMIKSGLVQITGKSNINMNFENYVKSIVYGKHVALLGWPKGVPWKRCAQQTVAADVRAIYKALKDGSLKWKKLATEEEEEAEERRFNRLITKGLAPEAKERKVRKDFRASARASADSDDEVVPESGGEEDVPESGGEENVPESGDEQQFAGYNGDYSDDDISRRKKAKSKSKSTAAKTTKATATKTTKVAATKTTKAAATKTTKAAASKSTKAAASKSTAKPTPKSTASKPKPPTKPSAKTKPAPKPFVPTAPPPKYIFKNGKHIPNGAAVDEHARRMVQERGEYERQMRRRKGGNESGSDGENDSASGDDEREEQVVPTKQGPPTKRRRTDEEPEEQPAKKTKKTTDKRPREDSEDEGEQPVAKKAKLVVELPRPRPAWKGALQGKKGGPPGLRPHELPQLGAESE</sequence>
<organism evidence="2 3">
    <name type="scientific">Roridomyces roridus</name>
    <dbReference type="NCBI Taxonomy" id="1738132"/>
    <lineage>
        <taxon>Eukaryota</taxon>
        <taxon>Fungi</taxon>
        <taxon>Dikarya</taxon>
        <taxon>Basidiomycota</taxon>
        <taxon>Agaricomycotina</taxon>
        <taxon>Agaricomycetes</taxon>
        <taxon>Agaricomycetidae</taxon>
        <taxon>Agaricales</taxon>
        <taxon>Marasmiineae</taxon>
        <taxon>Mycenaceae</taxon>
        <taxon>Roridomyces</taxon>
    </lineage>
</organism>
<proteinExistence type="predicted"/>
<feature type="compositionally biased region" description="Acidic residues" evidence="1">
    <location>
        <begin position="668"/>
        <end position="682"/>
    </location>
</feature>
<reference evidence="2" key="1">
    <citation type="submission" date="2023-03" db="EMBL/GenBank/DDBJ databases">
        <title>Massive genome expansion in bonnet fungi (Mycena s.s.) driven by repeated elements and novel gene families across ecological guilds.</title>
        <authorList>
            <consortium name="Lawrence Berkeley National Laboratory"/>
            <person name="Harder C.B."/>
            <person name="Miyauchi S."/>
            <person name="Viragh M."/>
            <person name="Kuo A."/>
            <person name="Thoen E."/>
            <person name="Andreopoulos B."/>
            <person name="Lu D."/>
            <person name="Skrede I."/>
            <person name="Drula E."/>
            <person name="Henrissat B."/>
            <person name="Morin E."/>
            <person name="Kohler A."/>
            <person name="Barry K."/>
            <person name="LaButti K."/>
            <person name="Morin E."/>
            <person name="Salamov A."/>
            <person name="Lipzen A."/>
            <person name="Mereny Z."/>
            <person name="Hegedus B."/>
            <person name="Baldrian P."/>
            <person name="Stursova M."/>
            <person name="Weitz H."/>
            <person name="Taylor A."/>
            <person name="Grigoriev I.V."/>
            <person name="Nagy L.G."/>
            <person name="Martin F."/>
            <person name="Kauserud H."/>
        </authorList>
    </citation>
    <scope>NUCLEOTIDE SEQUENCE</scope>
    <source>
        <strain evidence="2">9284</strain>
    </source>
</reference>
<dbReference type="AlphaFoldDB" id="A0AAD7B1H3"/>
<dbReference type="Proteomes" id="UP001221142">
    <property type="component" value="Unassembled WGS sequence"/>
</dbReference>
<keyword evidence="3" id="KW-1185">Reference proteome</keyword>
<feature type="compositionally biased region" description="Low complexity" evidence="1">
    <location>
        <begin position="540"/>
        <end position="598"/>
    </location>
</feature>
<feature type="region of interest" description="Disordered" evidence="1">
    <location>
        <begin position="20"/>
        <end position="40"/>
    </location>
</feature>
<evidence type="ECO:0000256" key="1">
    <source>
        <dbReference type="SAM" id="MobiDB-lite"/>
    </source>
</evidence>
<feature type="compositionally biased region" description="Basic and acidic residues" evidence="1">
    <location>
        <begin position="639"/>
        <end position="656"/>
    </location>
</feature>
<accession>A0AAD7B1H3</accession>
<feature type="compositionally biased region" description="Acidic residues" evidence="1">
    <location>
        <begin position="484"/>
        <end position="513"/>
    </location>
</feature>
<protein>
    <submittedName>
        <fullName evidence="2">Uncharacterized protein</fullName>
    </submittedName>
</protein>
<name>A0AAD7B1H3_9AGAR</name>
<feature type="region of interest" description="Disordered" evidence="1">
    <location>
        <begin position="468"/>
        <end position="775"/>
    </location>
</feature>
<evidence type="ECO:0000313" key="2">
    <source>
        <dbReference type="EMBL" id="KAJ7607863.1"/>
    </source>
</evidence>
<comment type="caution">
    <text evidence="2">The sequence shown here is derived from an EMBL/GenBank/DDBJ whole genome shotgun (WGS) entry which is preliminary data.</text>
</comment>
<evidence type="ECO:0000313" key="3">
    <source>
        <dbReference type="Proteomes" id="UP001221142"/>
    </source>
</evidence>
<gene>
    <name evidence="2" type="ORF">FB45DRAFT_1039934</name>
</gene>
<feature type="compositionally biased region" description="Pro residues" evidence="1">
    <location>
        <begin position="612"/>
        <end position="624"/>
    </location>
</feature>
<dbReference type="EMBL" id="JARKIF010000047">
    <property type="protein sequence ID" value="KAJ7607863.1"/>
    <property type="molecule type" value="Genomic_DNA"/>
</dbReference>